<reference evidence="3" key="1">
    <citation type="submission" date="2020-10" db="EMBL/GenBank/DDBJ databases">
        <title>Ca. Dormibacterota MAGs.</title>
        <authorList>
            <person name="Montgomery K."/>
        </authorList>
    </citation>
    <scope>NUCLEOTIDE SEQUENCE [LARGE SCALE GENOMIC DNA]</scope>
    <source>
        <strain evidence="3">SC8812_S17_10</strain>
    </source>
</reference>
<dbReference type="EMBL" id="JAEKNR010000155">
    <property type="protein sequence ID" value="MBJ7599552.1"/>
    <property type="molecule type" value="Genomic_DNA"/>
</dbReference>
<dbReference type="GO" id="GO:0003677">
    <property type="term" value="F:DNA binding"/>
    <property type="evidence" value="ECO:0007669"/>
    <property type="project" value="UniProtKB-KW"/>
</dbReference>
<sequence length="138" mass="14934">MTGVAGPAQLEAVFGACARLGVVVHSARFSAGRVRLVLAPAAPLRELEAQLTSIGFETLAEPGDHSMEALSAREQELLTHLAKGYQLKEVARRMGVETSTVREYWSRAKRKLGVRSMSQAVSLWTTTAASHHDHPGED</sequence>
<accession>A0A934K981</accession>
<dbReference type="PANTHER" id="PTHR43214">
    <property type="entry name" value="TWO-COMPONENT RESPONSE REGULATOR"/>
    <property type="match status" value="1"/>
</dbReference>
<dbReference type="SUPFAM" id="SSF46894">
    <property type="entry name" value="C-terminal effector domain of the bipartite response regulators"/>
    <property type="match status" value="1"/>
</dbReference>
<protein>
    <submittedName>
        <fullName evidence="3">Response regulator transcription factor</fullName>
    </submittedName>
</protein>
<proteinExistence type="predicted"/>
<dbReference type="InterPro" id="IPR000792">
    <property type="entry name" value="Tscrpt_reg_LuxR_C"/>
</dbReference>
<keyword evidence="4" id="KW-1185">Reference proteome</keyword>
<evidence type="ECO:0000313" key="3">
    <source>
        <dbReference type="EMBL" id="MBJ7599552.1"/>
    </source>
</evidence>
<evidence type="ECO:0000259" key="2">
    <source>
        <dbReference type="PROSITE" id="PS50043"/>
    </source>
</evidence>
<dbReference type="Gene3D" id="1.10.10.10">
    <property type="entry name" value="Winged helix-like DNA-binding domain superfamily/Winged helix DNA-binding domain"/>
    <property type="match status" value="1"/>
</dbReference>
<dbReference type="InterPro" id="IPR016032">
    <property type="entry name" value="Sig_transdc_resp-reg_C-effctor"/>
</dbReference>
<gene>
    <name evidence="3" type="ORF">JF922_15925</name>
</gene>
<dbReference type="PRINTS" id="PR00038">
    <property type="entry name" value="HTHLUXR"/>
</dbReference>
<dbReference type="InterPro" id="IPR036388">
    <property type="entry name" value="WH-like_DNA-bd_sf"/>
</dbReference>
<dbReference type="PROSITE" id="PS50043">
    <property type="entry name" value="HTH_LUXR_2"/>
    <property type="match status" value="1"/>
</dbReference>
<dbReference type="InterPro" id="IPR039420">
    <property type="entry name" value="WalR-like"/>
</dbReference>
<comment type="caution">
    <text evidence="3">The sequence shown here is derived from an EMBL/GenBank/DDBJ whole genome shotgun (WGS) entry which is preliminary data.</text>
</comment>
<dbReference type="GO" id="GO:0006355">
    <property type="term" value="P:regulation of DNA-templated transcription"/>
    <property type="evidence" value="ECO:0007669"/>
    <property type="project" value="InterPro"/>
</dbReference>
<feature type="domain" description="HTH luxR-type" evidence="2">
    <location>
        <begin position="63"/>
        <end position="128"/>
    </location>
</feature>
<name>A0A934K981_9BACT</name>
<dbReference type="Pfam" id="PF00196">
    <property type="entry name" value="GerE"/>
    <property type="match status" value="1"/>
</dbReference>
<dbReference type="SMART" id="SM00421">
    <property type="entry name" value="HTH_LUXR"/>
    <property type="match status" value="1"/>
</dbReference>
<dbReference type="AlphaFoldDB" id="A0A934K981"/>
<dbReference type="Proteomes" id="UP000612893">
    <property type="component" value="Unassembled WGS sequence"/>
</dbReference>
<organism evidence="3 4">
    <name type="scientific">Candidatus Nephthysia bennettiae</name>
    <dbReference type="NCBI Taxonomy" id="3127016"/>
    <lineage>
        <taxon>Bacteria</taxon>
        <taxon>Bacillati</taxon>
        <taxon>Candidatus Dormiibacterota</taxon>
        <taxon>Candidatus Dormibacteria</taxon>
        <taxon>Candidatus Dormibacterales</taxon>
        <taxon>Candidatus Dormibacteraceae</taxon>
        <taxon>Candidatus Nephthysia</taxon>
    </lineage>
</organism>
<keyword evidence="1" id="KW-0238">DNA-binding</keyword>
<evidence type="ECO:0000256" key="1">
    <source>
        <dbReference type="ARBA" id="ARBA00023125"/>
    </source>
</evidence>
<evidence type="ECO:0000313" key="4">
    <source>
        <dbReference type="Proteomes" id="UP000612893"/>
    </source>
</evidence>
<dbReference type="CDD" id="cd06170">
    <property type="entry name" value="LuxR_C_like"/>
    <property type="match status" value="1"/>
</dbReference>
<dbReference type="RefSeq" id="WP_338203083.1">
    <property type="nucleotide sequence ID" value="NZ_JAEKNR010000155.1"/>
</dbReference>